<dbReference type="GO" id="GO:0006282">
    <property type="term" value="P:regulation of DNA repair"/>
    <property type="evidence" value="ECO:0007669"/>
    <property type="project" value="UniProtKB-UniRule"/>
</dbReference>
<sequence>MEVFILPIIKKITVQKRNTDRYNVFFDDGKDGQYAFSVSEDILIKYDLRKGKELDEQQLAEIFYNEEIQKAYIQAVHYLSFRMRSIKEVKEHLQEKGYEENVIQEVIGRLLNQKYLDDREFALAFVKTQINTSDKGPNVIKEGLRKKGIHPSIIDESLALFTNEEKLEKAVKLCEKQILKNKTVSAKQLSSHLRIFLVRKGFEQVTIQKAVSLALENVPDHRDEETIQIQGEKALIKYRLVPPEKRIMKVKQFLYRKGFQLADIEKFLDGIDINNHE</sequence>
<comment type="function">
    <text evidence="5">Modulates RecA activity.</text>
</comment>
<dbReference type="NCBIfam" id="NF010733">
    <property type="entry name" value="PRK14135.1"/>
    <property type="match status" value="1"/>
</dbReference>
<evidence type="ECO:0000256" key="3">
    <source>
        <dbReference type="ARBA" id="ARBA00018111"/>
    </source>
</evidence>
<comment type="similarity">
    <text evidence="2 5">Belongs to the RecX family.</text>
</comment>
<gene>
    <name evidence="5" type="primary">recX</name>
    <name evidence="9" type="ORF">B4167_3114</name>
</gene>
<evidence type="ECO:0000256" key="1">
    <source>
        <dbReference type="ARBA" id="ARBA00004496"/>
    </source>
</evidence>
<feature type="domain" description="RecX first three-helical" evidence="8">
    <location>
        <begin position="71"/>
        <end position="110"/>
    </location>
</feature>
<dbReference type="AlphaFoldDB" id="A0ABD4A6A6"/>
<dbReference type="InterPro" id="IPR003783">
    <property type="entry name" value="Regulatory_RecX"/>
</dbReference>
<evidence type="ECO:0000256" key="4">
    <source>
        <dbReference type="ARBA" id="ARBA00022490"/>
    </source>
</evidence>
<dbReference type="GO" id="GO:0005737">
    <property type="term" value="C:cytoplasm"/>
    <property type="evidence" value="ECO:0007669"/>
    <property type="project" value="UniProtKB-SubCell"/>
</dbReference>
<organism evidence="9 10">
    <name type="scientific">Caldibacillus thermoamylovorans</name>
    <dbReference type="NCBI Taxonomy" id="35841"/>
    <lineage>
        <taxon>Bacteria</taxon>
        <taxon>Bacillati</taxon>
        <taxon>Bacillota</taxon>
        <taxon>Bacilli</taxon>
        <taxon>Bacillales</taxon>
        <taxon>Bacillaceae</taxon>
        <taxon>Caldibacillus</taxon>
    </lineage>
</organism>
<dbReference type="InterPro" id="IPR036388">
    <property type="entry name" value="WH-like_DNA-bd_sf"/>
</dbReference>
<dbReference type="Pfam" id="PF02631">
    <property type="entry name" value="RecX_HTH2"/>
    <property type="match status" value="1"/>
</dbReference>
<dbReference type="Gene3D" id="1.10.10.10">
    <property type="entry name" value="Winged helix-like DNA-binding domain superfamily/Winged helix DNA-binding domain"/>
    <property type="match status" value="4"/>
</dbReference>
<protein>
    <recommendedName>
        <fullName evidence="3 5">Regulatory protein RecX</fullName>
    </recommendedName>
</protein>
<dbReference type="Pfam" id="PF21981">
    <property type="entry name" value="RecX_HTH3"/>
    <property type="match status" value="1"/>
</dbReference>
<dbReference type="InterPro" id="IPR053925">
    <property type="entry name" value="RecX_HTH_3rd"/>
</dbReference>
<comment type="caution">
    <text evidence="9">The sequence shown here is derived from an EMBL/GenBank/DDBJ whole genome shotgun (WGS) entry which is preliminary data.</text>
</comment>
<feature type="domain" description="RecX third three-helical" evidence="7">
    <location>
        <begin position="223"/>
        <end position="268"/>
    </location>
</feature>
<dbReference type="Pfam" id="PF21982">
    <property type="entry name" value="RecX_HTH1"/>
    <property type="match status" value="1"/>
</dbReference>
<dbReference type="PANTHER" id="PTHR33602:SF1">
    <property type="entry name" value="REGULATORY PROTEIN RECX FAMILY PROTEIN"/>
    <property type="match status" value="1"/>
</dbReference>
<dbReference type="RefSeq" id="WP_052480386.1">
    <property type="nucleotide sequence ID" value="NZ_JXLT01000042.1"/>
</dbReference>
<dbReference type="InterPro" id="IPR053926">
    <property type="entry name" value="RecX_HTH_1st"/>
</dbReference>
<accession>A0ABD4A6A6</accession>
<comment type="subcellular location">
    <subcellularLocation>
        <location evidence="1 5">Cytoplasm</location>
    </subcellularLocation>
</comment>
<dbReference type="Proteomes" id="UP000032076">
    <property type="component" value="Unassembled WGS sequence"/>
</dbReference>
<proteinExistence type="inferred from homology"/>
<keyword evidence="4 5" id="KW-0963">Cytoplasm</keyword>
<reference evidence="9 10" key="1">
    <citation type="submission" date="2015-01" db="EMBL/GenBank/DDBJ databases">
        <title>Draft Genome Sequences of Four Bacillus thermoamylovorans Strains, Isolated From Food Products.</title>
        <authorList>
            <person name="Krawcyk A.O."/>
            <person name="Berendsen E.M."/>
            <person name="Eijlander R.T."/>
            <person name="de Jong A."/>
            <person name="Wells-Bennik M."/>
            <person name="Kuipers O.P."/>
        </authorList>
    </citation>
    <scope>NUCLEOTIDE SEQUENCE [LARGE SCALE GENOMIC DNA]</scope>
    <source>
        <strain evidence="9 10">B4167</strain>
    </source>
</reference>
<name>A0ABD4A6A6_9BACI</name>
<evidence type="ECO:0000259" key="7">
    <source>
        <dbReference type="Pfam" id="PF21981"/>
    </source>
</evidence>
<evidence type="ECO:0000313" key="9">
    <source>
        <dbReference type="EMBL" id="KIO72139.1"/>
    </source>
</evidence>
<dbReference type="PANTHER" id="PTHR33602">
    <property type="entry name" value="REGULATORY PROTEIN RECX FAMILY PROTEIN"/>
    <property type="match status" value="1"/>
</dbReference>
<evidence type="ECO:0000256" key="5">
    <source>
        <dbReference type="HAMAP-Rule" id="MF_01114"/>
    </source>
</evidence>
<evidence type="ECO:0000259" key="6">
    <source>
        <dbReference type="Pfam" id="PF02631"/>
    </source>
</evidence>
<dbReference type="EMBL" id="JXLU01000103">
    <property type="protein sequence ID" value="KIO72139.1"/>
    <property type="molecule type" value="Genomic_DNA"/>
</dbReference>
<evidence type="ECO:0000313" key="10">
    <source>
        <dbReference type="Proteomes" id="UP000032076"/>
    </source>
</evidence>
<dbReference type="HAMAP" id="MF_01114">
    <property type="entry name" value="RecX"/>
    <property type="match status" value="1"/>
</dbReference>
<evidence type="ECO:0000256" key="2">
    <source>
        <dbReference type="ARBA" id="ARBA00009695"/>
    </source>
</evidence>
<dbReference type="InterPro" id="IPR053924">
    <property type="entry name" value="RecX_HTH_2nd"/>
</dbReference>
<evidence type="ECO:0000259" key="8">
    <source>
        <dbReference type="Pfam" id="PF21982"/>
    </source>
</evidence>
<feature type="domain" description="RecX second three-helical" evidence="6">
    <location>
        <begin position="117"/>
        <end position="158"/>
    </location>
</feature>